<organism evidence="9 10">
    <name type="scientific">Paenibacillus rhizosphaerae</name>
    <dbReference type="NCBI Taxonomy" id="297318"/>
    <lineage>
        <taxon>Bacteria</taxon>
        <taxon>Bacillati</taxon>
        <taxon>Bacillota</taxon>
        <taxon>Bacilli</taxon>
        <taxon>Bacillales</taxon>
        <taxon>Paenibacillaceae</taxon>
        <taxon>Paenibacillus</taxon>
    </lineage>
</organism>
<keyword evidence="5 8" id="KW-0812">Transmembrane</keyword>
<comment type="caution">
    <text evidence="9">The sequence shown here is derived from an EMBL/GenBank/DDBJ whole genome shotgun (WGS) entry which is preliminary data.</text>
</comment>
<evidence type="ECO:0000313" key="9">
    <source>
        <dbReference type="EMBL" id="OMF52979.1"/>
    </source>
</evidence>
<reference evidence="9 10" key="1">
    <citation type="submission" date="2016-11" db="EMBL/GenBank/DDBJ databases">
        <title>Paenibacillus species isolates.</title>
        <authorList>
            <person name="Beno S.M."/>
        </authorList>
    </citation>
    <scope>NUCLEOTIDE SEQUENCE [LARGE SCALE GENOMIC DNA]</scope>
    <source>
        <strain evidence="9 10">FSL R5-0378</strain>
    </source>
</reference>
<evidence type="ECO:0000256" key="2">
    <source>
        <dbReference type="ARBA" id="ARBA00007998"/>
    </source>
</evidence>
<dbReference type="NCBIfam" id="TIGR00912">
    <property type="entry name" value="2A0309"/>
    <property type="match status" value="1"/>
</dbReference>
<sequence length="363" mass="41317">MNKVTNRQFRMLGITYILNTTLIHVPSELANYAKQHAYLSFFPAGIVVALMLLLLSKSAKRFPGKDLFQSLNGRHKVIGRVITILYLIFFFIILARDIRMVADFTNVVLLPLTPIFIISIAITATVIFIARGGVQTVMGIADLYGPMMTTVVLIIPFIVAKDFDFNYIKPYFYVDWAGVGKGSWVVFSYLGQILALPFIFSSKDYRIRDGMYALLLSTGLLLLIVIMISLLVGVPIAESLMYPSYEMSRQIKITDFLDRFDMLLVGLWFPAVLLNISTSLFIICYGLKTMIPQISGKMMTSPIGLFAVVTAFWIYPNSIEVFRFDREWTVVALVFVIVLPLFIFLFHRPHRKPRMQEPREDAT</sequence>
<evidence type="ECO:0000256" key="4">
    <source>
        <dbReference type="ARBA" id="ARBA00022544"/>
    </source>
</evidence>
<dbReference type="RefSeq" id="WP_076171855.1">
    <property type="nucleotide sequence ID" value="NZ_MRTP01000005.1"/>
</dbReference>
<dbReference type="AlphaFoldDB" id="A0A1R1EMI2"/>
<dbReference type="Proteomes" id="UP000187172">
    <property type="component" value="Unassembled WGS sequence"/>
</dbReference>
<comment type="similarity">
    <text evidence="2">Belongs to the amino acid-polyamine-organocation (APC) superfamily. Spore germination protein (SGP) (TC 2.A.3.9) family.</text>
</comment>
<evidence type="ECO:0000256" key="6">
    <source>
        <dbReference type="ARBA" id="ARBA00022989"/>
    </source>
</evidence>
<keyword evidence="4" id="KW-0309">Germination</keyword>
<dbReference type="EMBL" id="MRTP01000005">
    <property type="protein sequence ID" value="OMF52979.1"/>
    <property type="molecule type" value="Genomic_DNA"/>
</dbReference>
<dbReference type="GO" id="GO:0009847">
    <property type="term" value="P:spore germination"/>
    <property type="evidence" value="ECO:0007669"/>
    <property type="project" value="InterPro"/>
</dbReference>
<feature type="transmembrane region" description="Helical" evidence="8">
    <location>
        <begin position="141"/>
        <end position="159"/>
    </location>
</feature>
<keyword evidence="6 8" id="KW-1133">Transmembrane helix</keyword>
<dbReference type="PANTHER" id="PTHR34975">
    <property type="entry name" value="SPORE GERMINATION PROTEIN A2"/>
    <property type="match status" value="1"/>
</dbReference>
<dbReference type="STRING" id="297318.BK138_18840"/>
<feature type="transmembrane region" description="Helical" evidence="8">
    <location>
        <begin position="299"/>
        <end position="316"/>
    </location>
</feature>
<protein>
    <submittedName>
        <fullName evidence="9">Uncharacterized protein</fullName>
    </submittedName>
</protein>
<feature type="transmembrane region" description="Helical" evidence="8">
    <location>
        <begin position="179"/>
        <end position="200"/>
    </location>
</feature>
<evidence type="ECO:0000256" key="1">
    <source>
        <dbReference type="ARBA" id="ARBA00004141"/>
    </source>
</evidence>
<keyword evidence="3" id="KW-0813">Transport</keyword>
<dbReference type="GO" id="GO:0016020">
    <property type="term" value="C:membrane"/>
    <property type="evidence" value="ECO:0007669"/>
    <property type="project" value="UniProtKB-SubCell"/>
</dbReference>
<gene>
    <name evidence="9" type="ORF">BK138_18840</name>
</gene>
<dbReference type="PANTHER" id="PTHR34975:SF2">
    <property type="entry name" value="SPORE GERMINATION PROTEIN A2"/>
    <property type="match status" value="1"/>
</dbReference>
<comment type="subcellular location">
    <subcellularLocation>
        <location evidence="1">Membrane</location>
        <topology evidence="1">Multi-pass membrane protein</topology>
    </subcellularLocation>
</comment>
<evidence type="ECO:0000256" key="7">
    <source>
        <dbReference type="ARBA" id="ARBA00023136"/>
    </source>
</evidence>
<proteinExistence type="inferred from homology"/>
<feature type="transmembrane region" description="Helical" evidence="8">
    <location>
        <begin position="77"/>
        <end position="95"/>
    </location>
</feature>
<keyword evidence="7 8" id="KW-0472">Membrane</keyword>
<feature type="transmembrane region" description="Helical" evidence="8">
    <location>
        <begin position="107"/>
        <end position="129"/>
    </location>
</feature>
<evidence type="ECO:0000313" key="10">
    <source>
        <dbReference type="Proteomes" id="UP000187172"/>
    </source>
</evidence>
<keyword evidence="10" id="KW-1185">Reference proteome</keyword>
<feature type="transmembrane region" description="Helical" evidence="8">
    <location>
        <begin position="212"/>
        <end position="237"/>
    </location>
</feature>
<dbReference type="InterPro" id="IPR004761">
    <property type="entry name" value="Spore_GerAB"/>
</dbReference>
<evidence type="ECO:0000256" key="5">
    <source>
        <dbReference type="ARBA" id="ARBA00022692"/>
    </source>
</evidence>
<feature type="transmembrane region" description="Helical" evidence="8">
    <location>
        <begin position="37"/>
        <end position="56"/>
    </location>
</feature>
<accession>A0A1R1EMI2</accession>
<dbReference type="Pfam" id="PF03845">
    <property type="entry name" value="Spore_permease"/>
    <property type="match status" value="1"/>
</dbReference>
<feature type="transmembrane region" description="Helical" evidence="8">
    <location>
        <begin position="328"/>
        <end position="346"/>
    </location>
</feature>
<name>A0A1R1EMI2_9BACL</name>
<feature type="transmembrane region" description="Helical" evidence="8">
    <location>
        <begin position="267"/>
        <end position="287"/>
    </location>
</feature>
<feature type="transmembrane region" description="Helical" evidence="8">
    <location>
        <begin position="9"/>
        <end position="25"/>
    </location>
</feature>
<evidence type="ECO:0000256" key="3">
    <source>
        <dbReference type="ARBA" id="ARBA00022448"/>
    </source>
</evidence>
<evidence type="ECO:0000256" key="8">
    <source>
        <dbReference type="SAM" id="Phobius"/>
    </source>
</evidence>